<feature type="domain" description="Glycosyltransferase 2-like" evidence="1">
    <location>
        <begin position="7"/>
        <end position="169"/>
    </location>
</feature>
<dbReference type="InterPro" id="IPR050834">
    <property type="entry name" value="Glycosyltransf_2"/>
</dbReference>
<evidence type="ECO:0000313" key="3">
    <source>
        <dbReference type="Proteomes" id="UP000053690"/>
    </source>
</evidence>
<dbReference type="Proteomes" id="UP000053690">
    <property type="component" value="Unassembled WGS sequence"/>
</dbReference>
<dbReference type="STRING" id="1685378.AVO44_10445"/>
<dbReference type="AlphaFoldDB" id="A0A0X3TSX8"/>
<accession>A0A0X3TSX8</accession>
<dbReference type="RefSeq" id="WP_068336490.1">
    <property type="nucleotide sequence ID" value="NZ_LQBP01000005.1"/>
</dbReference>
<dbReference type="PANTHER" id="PTHR43685">
    <property type="entry name" value="GLYCOSYLTRANSFERASE"/>
    <property type="match status" value="1"/>
</dbReference>
<dbReference type="OrthoDB" id="5291101at2"/>
<name>A0A0X3TSX8_9RHOB</name>
<dbReference type="CDD" id="cd00761">
    <property type="entry name" value="Glyco_tranf_GTA_type"/>
    <property type="match status" value="1"/>
</dbReference>
<protein>
    <recommendedName>
        <fullName evidence="1">Glycosyltransferase 2-like domain-containing protein</fullName>
    </recommendedName>
</protein>
<dbReference type="EMBL" id="LQBP01000005">
    <property type="protein sequence ID" value="KUJ78807.1"/>
    <property type="molecule type" value="Genomic_DNA"/>
</dbReference>
<dbReference type="SUPFAM" id="SSF53448">
    <property type="entry name" value="Nucleotide-diphospho-sugar transferases"/>
    <property type="match status" value="1"/>
</dbReference>
<evidence type="ECO:0000259" key="1">
    <source>
        <dbReference type="Pfam" id="PF00535"/>
    </source>
</evidence>
<organism evidence="2 3">
    <name type="scientific">Ruegeria profundi</name>
    <dbReference type="NCBI Taxonomy" id="1685378"/>
    <lineage>
        <taxon>Bacteria</taxon>
        <taxon>Pseudomonadati</taxon>
        <taxon>Pseudomonadota</taxon>
        <taxon>Alphaproteobacteria</taxon>
        <taxon>Rhodobacterales</taxon>
        <taxon>Roseobacteraceae</taxon>
        <taxon>Ruegeria</taxon>
    </lineage>
</organism>
<dbReference type="Pfam" id="PF00535">
    <property type="entry name" value="Glycos_transf_2"/>
    <property type="match status" value="1"/>
</dbReference>
<evidence type="ECO:0000313" key="2">
    <source>
        <dbReference type="EMBL" id="KUJ78807.1"/>
    </source>
</evidence>
<gene>
    <name evidence="2" type="ORF">AVO44_10445</name>
</gene>
<dbReference type="Gene3D" id="3.90.550.10">
    <property type="entry name" value="Spore Coat Polysaccharide Biosynthesis Protein SpsA, Chain A"/>
    <property type="match status" value="1"/>
</dbReference>
<dbReference type="InterPro" id="IPR029044">
    <property type="entry name" value="Nucleotide-diphossugar_trans"/>
</dbReference>
<comment type="caution">
    <text evidence="2">The sequence shown here is derived from an EMBL/GenBank/DDBJ whole genome shotgun (WGS) entry which is preliminary data.</text>
</comment>
<sequence length="320" mass="35503">MQHTTFSIIIPARNMEPYIAETLDSVSAQSFGAFEVICIDDGSTDRTARIIEGFTRRDVRFCLVQGPSKGVSAARNLGLSQAKAPFVLFLDADDLLHPEALQRYYDTLTRTQAVGALAGVQRMAVDGHVMRGTDNRALVPAQDQLDALLCKNFVVNGGALALRTDSAKRVGGYDESLVKGEDWEFWCRLALLGEFAVVDGPPLLRYRQVASGANHQARGSVFARRVPSIQKVAANADMKARYGSRLRRLLRKRQIDIFWSGVRNQFQYGRKSTAVFEGLCGAVLYPDSLLRPKLIWRFLQSLDRRANQGTVTPGKSEGRH</sequence>
<dbReference type="GO" id="GO:0044010">
    <property type="term" value="P:single-species biofilm formation"/>
    <property type="evidence" value="ECO:0007669"/>
    <property type="project" value="TreeGrafter"/>
</dbReference>
<reference evidence="3" key="1">
    <citation type="submission" date="2015-12" db="EMBL/GenBank/DDBJ databases">
        <authorList>
            <person name="Zhang G."/>
            <person name="Stingl U."/>
        </authorList>
    </citation>
    <scope>NUCLEOTIDE SEQUENCE [LARGE SCALE GENOMIC DNA]</scope>
    <source>
        <strain evidence="3">ZGT108</strain>
    </source>
</reference>
<keyword evidence="3" id="KW-1185">Reference proteome</keyword>
<proteinExistence type="predicted"/>
<dbReference type="InterPro" id="IPR001173">
    <property type="entry name" value="Glyco_trans_2-like"/>
</dbReference>
<dbReference type="PANTHER" id="PTHR43685:SF2">
    <property type="entry name" value="GLYCOSYLTRANSFERASE 2-LIKE DOMAIN-CONTAINING PROTEIN"/>
    <property type="match status" value="1"/>
</dbReference>